<keyword evidence="1" id="KW-1015">Disulfide bond</keyword>
<dbReference type="PROSITE" id="PS01180">
    <property type="entry name" value="CUB"/>
    <property type="match status" value="1"/>
</dbReference>
<dbReference type="InterPro" id="IPR000859">
    <property type="entry name" value="CUB_dom"/>
</dbReference>
<evidence type="ECO:0000313" key="6">
    <source>
        <dbReference type="EMBL" id="EEN64128.1"/>
    </source>
</evidence>
<feature type="compositionally biased region" description="Low complexity" evidence="3">
    <location>
        <begin position="641"/>
        <end position="659"/>
    </location>
</feature>
<accession>C3Y718</accession>
<evidence type="ECO:0000256" key="1">
    <source>
        <dbReference type="ARBA" id="ARBA00023157"/>
    </source>
</evidence>
<evidence type="ECO:0000256" key="4">
    <source>
        <dbReference type="SAM" id="Phobius"/>
    </source>
</evidence>
<dbReference type="Pfam" id="PF00431">
    <property type="entry name" value="CUB"/>
    <property type="match status" value="1"/>
</dbReference>
<keyword evidence="4" id="KW-1133">Transmembrane helix</keyword>
<feature type="domain" description="CUB" evidence="5">
    <location>
        <begin position="728"/>
        <end position="845"/>
    </location>
</feature>
<feature type="compositionally biased region" description="Basic and acidic residues" evidence="3">
    <location>
        <begin position="64"/>
        <end position="74"/>
    </location>
</feature>
<feature type="region of interest" description="Disordered" evidence="3">
    <location>
        <begin position="503"/>
        <end position="531"/>
    </location>
</feature>
<feature type="region of interest" description="Disordered" evidence="3">
    <location>
        <begin position="1"/>
        <end position="98"/>
    </location>
</feature>
<keyword evidence="4" id="KW-0472">Membrane</keyword>
<dbReference type="CDD" id="cd00041">
    <property type="entry name" value="CUB"/>
    <property type="match status" value="1"/>
</dbReference>
<keyword evidence="4" id="KW-0812">Transmembrane</keyword>
<protein>
    <recommendedName>
        <fullName evidence="5">CUB domain-containing protein</fullName>
    </recommendedName>
</protein>
<dbReference type="EMBL" id="GG666488">
    <property type="protein sequence ID" value="EEN64128.1"/>
    <property type="molecule type" value="Genomic_DNA"/>
</dbReference>
<dbReference type="InterPro" id="IPR035914">
    <property type="entry name" value="Sperma_CUB_dom_sf"/>
</dbReference>
<reference evidence="6" key="1">
    <citation type="journal article" date="2008" name="Nature">
        <title>The amphioxus genome and the evolution of the chordate karyotype.</title>
        <authorList>
            <consortium name="US DOE Joint Genome Institute (JGI-PGF)"/>
            <person name="Putnam N.H."/>
            <person name="Butts T."/>
            <person name="Ferrier D.E.K."/>
            <person name="Furlong R.F."/>
            <person name="Hellsten U."/>
            <person name="Kawashima T."/>
            <person name="Robinson-Rechavi M."/>
            <person name="Shoguchi E."/>
            <person name="Terry A."/>
            <person name="Yu J.-K."/>
            <person name="Benito-Gutierrez E.L."/>
            <person name="Dubchak I."/>
            <person name="Garcia-Fernandez J."/>
            <person name="Gibson-Brown J.J."/>
            <person name="Grigoriev I.V."/>
            <person name="Horton A.C."/>
            <person name="de Jong P.J."/>
            <person name="Jurka J."/>
            <person name="Kapitonov V.V."/>
            <person name="Kohara Y."/>
            <person name="Kuroki Y."/>
            <person name="Lindquist E."/>
            <person name="Lucas S."/>
            <person name="Osoegawa K."/>
            <person name="Pennacchio L.A."/>
            <person name="Salamov A.A."/>
            <person name="Satou Y."/>
            <person name="Sauka-Spengler T."/>
            <person name="Schmutz J."/>
            <person name="Shin-I T."/>
            <person name="Toyoda A."/>
            <person name="Bronner-Fraser M."/>
            <person name="Fujiyama A."/>
            <person name="Holland L.Z."/>
            <person name="Holland P.W.H."/>
            <person name="Satoh N."/>
            <person name="Rokhsar D.S."/>
        </authorList>
    </citation>
    <scope>NUCLEOTIDE SEQUENCE [LARGE SCALE GENOMIC DNA]</scope>
    <source>
        <strain evidence="6">S238N-H82</strain>
        <tissue evidence="6">Testes</tissue>
    </source>
</reference>
<feature type="region of interest" description="Disordered" evidence="3">
    <location>
        <begin position="641"/>
        <end position="693"/>
    </location>
</feature>
<feature type="region of interest" description="Disordered" evidence="3">
    <location>
        <begin position="458"/>
        <end position="478"/>
    </location>
</feature>
<dbReference type="SUPFAM" id="SSF49854">
    <property type="entry name" value="Spermadhesin, CUB domain"/>
    <property type="match status" value="2"/>
</dbReference>
<gene>
    <name evidence="6" type="ORF">BRAFLDRAFT_91404</name>
</gene>
<evidence type="ECO:0000256" key="2">
    <source>
        <dbReference type="PROSITE-ProRule" id="PRU00059"/>
    </source>
</evidence>
<evidence type="ECO:0000259" key="5">
    <source>
        <dbReference type="PROSITE" id="PS01180"/>
    </source>
</evidence>
<feature type="compositionally biased region" description="Polar residues" evidence="3">
    <location>
        <begin position="660"/>
        <end position="678"/>
    </location>
</feature>
<organism>
    <name type="scientific">Branchiostoma floridae</name>
    <name type="common">Florida lancelet</name>
    <name type="synonym">Amphioxus</name>
    <dbReference type="NCBI Taxonomy" id="7739"/>
    <lineage>
        <taxon>Eukaryota</taxon>
        <taxon>Metazoa</taxon>
        <taxon>Chordata</taxon>
        <taxon>Cephalochordata</taxon>
        <taxon>Leptocardii</taxon>
        <taxon>Amphioxiformes</taxon>
        <taxon>Branchiostomatidae</taxon>
        <taxon>Branchiostoma</taxon>
    </lineage>
</organism>
<proteinExistence type="predicted"/>
<dbReference type="InParanoid" id="C3Y718"/>
<feature type="compositionally biased region" description="Polar residues" evidence="3">
    <location>
        <begin position="459"/>
        <end position="478"/>
    </location>
</feature>
<dbReference type="PANTHER" id="PTHR46908">
    <property type="entry name" value="CUBILIN-LIKE PROTEIN"/>
    <property type="match status" value="1"/>
</dbReference>
<dbReference type="InterPro" id="IPR052129">
    <property type="entry name" value="Spermadhesin-Link_domain"/>
</dbReference>
<dbReference type="AlphaFoldDB" id="C3Y718"/>
<name>C3Y718_BRAFL</name>
<dbReference type="SMART" id="SM00042">
    <property type="entry name" value="CUB"/>
    <property type="match status" value="1"/>
</dbReference>
<dbReference type="PANTHER" id="PTHR46908:SF4">
    <property type="entry name" value="TUMOR NECROSIS FACTOR-INDUCIBLE GENE 6 PROTEIN"/>
    <property type="match status" value="1"/>
</dbReference>
<feature type="compositionally biased region" description="Low complexity" evidence="3">
    <location>
        <begin position="679"/>
        <end position="693"/>
    </location>
</feature>
<feature type="compositionally biased region" description="Polar residues" evidence="3">
    <location>
        <begin position="509"/>
        <end position="531"/>
    </location>
</feature>
<feature type="transmembrane region" description="Helical" evidence="4">
    <location>
        <begin position="108"/>
        <end position="129"/>
    </location>
</feature>
<dbReference type="eggNOG" id="KOG3714">
    <property type="taxonomic scope" value="Eukaryota"/>
</dbReference>
<feature type="region of interest" description="Disordered" evidence="3">
    <location>
        <begin position="177"/>
        <end position="210"/>
    </location>
</feature>
<feature type="compositionally biased region" description="Basic and acidic residues" evidence="3">
    <location>
        <begin position="177"/>
        <end position="186"/>
    </location>
</feature>
<dbReference type="Gene3D" id="2.60.120.290">
    <property type="entry name" value="Spermadhesin, CUB domain"/>
    <property type="match status" value="1"/>
</dbReference>
<evidence type="ECO:0000256" key="3">
    <source>
        <dbReference type="SAM" id="MobiDB-lite"/>
    </source>
</evidence>
<feature type="compositionally biased region" description="Polar residues" evidence="3">
    <location>
        <begin position="30"/>
        <end position="42"/>
    </location>
</feature>
<sequence length="880" mass="94977">MKSAAQRGKAPGTGSGNGDYPKPLQCRNWPLSSNGNRGQGNYTRAGEGDDTADHAYSSLEVDEGEPKQPRRAGGEEAENTGRTHGTGAAVAPPPPAGPLIRKRHLKQCLIGTLVMSAVVLASVALVISLKRPGHSTVVIHVTNSSGIDDVAAHLMDDVQKTTDDVSKANEHVGTRLGLKDSTEKAQKKAGLQKLTTTPGLPPQVSLGSQASPADDLLTKTNISLPYPPSQPPVIVDPVGTTMGETGKPQPFTIVVNPHKSPPHIDPVPQKYTTLAPKPFEQHAPDTTPQPNANKQAPFDALISPETDTYNIKPIPPMTMPPILSPTPLPAPSDTISSTEMLNITCQDQRELWAGTGNFSSPEYPQKYPRSLCITWRITTEHGNARVGTKYANTLRSPPTTSRPGLITVNSWKQYDCVCLLLSALAAIVIFMMGPPENNKNVTATEEMTVVKIEVKQGASVGTTPDQGKPLPSSSPTPFKMNSSFPRLLSPSPTAPVPTVGTIPSVARTHPSSPRTLPNRSQPMTSQHHTMTTPFHGVKTTQIRKMNTSTSQINNSWLFGQVGTPLLAPLTTEALHNTFPEETTSFPATVITTRTSPITTRTPPITTAISPIITITTPITARTPPITTRTHPITTRTLQITTGSSPITTGSSPITTRPSPLTTGSFPITTRPSPLTTGSFPITTRPSPITTRSFPITTRSFPITTLPFPITTRSSPITVSPTVQPAVSCPENDTERVYAGHGQISSPRFSSNYPPNMCHTWKFWTGPWQNVSIKFLYFHVESYYDCPYDSVTVIIDGALPGQKYCGGGDNDIPAGLTNVTGRKVEITMVSDDSHQEMGFKLEYGNIPRSPVVYAYYDCSFHGGPAWKQHQHNGNRDEWRHQ</sequence>
<comment type="caution">
    <text evidence="2">Lacks conserved residue(s) required for the propagation of feature annotation.</text>
</comment>